<keyword evidence="3" id="KW-1185">Reference proteome</keyword>
<evidence type="ECO:0000259" key="1">
    <source>
        <dbReference type="Pfam" id="PF03732"/>
    </source>
</evidence>
<dbReference type="Pfam" id="PF03732">
    <property type="entry name" value="Retrotrans_gag"/>
    <property type="match status" value="1"/>
</dbReference>
<evidence type="ECO:0000313" key="3">
    <source>
        <dbReference type="Proteomes" id="UP000826656"/>
    </source>
</evidence>
<accession>A0ABQ7W099</accession>
<evidence type="ECO:0000313" key="2">
    <source>
        <dbReference type="EMBL" id="KAH0773746.1"/>
    </source>
</evidence>
<reference evidence="2 3" key="1">
    <citation type="journal article" date="2021" name="bioRxiv">
        <title>Chromosome-scale and haplotype-resolved genome assembly of a tetraploid potato cultivar.</title>
        <authorList>
            <person name="Sun H."/>
            <person name="Jiao W.-B."/>
            <person name="Krause K."/>
            <person name="Campoy J.A."/>
            <person name="Goel M."/>
            <person name="Folz-Donahue K."/>
            <person name="Kukat C."/>
            <person name="Huettel B."/>
            <person name="Schneeberger K."/>
        </authorList>
    </citation>
    <scope>NUCLEOTIDE SEQUENCE [LARGE SCALE GENOMIC DNA]</scope>
    <source>
        <strain evidence="2">SolTubOtavaFocal</strain>
        <tissue evidence="2">Leaves</tissue>
    </source>
</reference>
<feature type="domain" description="Retrotransposon gag" evidence="1">
    <location>
        <begin position="53"/>
        <end position="120"/>
    </location>
</feature>
<proteinExistence type="predicted"/>
<dbReference type="EMBL" id="JAIVGD010000005">
    <property type="protein sequence ID" value="KAH0773746.1"/>
    <property type="molecule type" value="Genomic_DNA"/>
</dbReference>
<protein>
    <recommendedName>
        <fullName evidence="1">Retrotransposon gag domain-containing protein</fullName>
    </recommendedName>
</protein>
<name>A0ABQ7W099_SOLTU</name>
<dbReference type="InterPro" id="IPR005162">
    <property type="entry name" value="Retrotrans_gag_dom"/>
</dbReference>
<gene>
    <name evidence="2" type="ORF">KY290_010883</name>
</gene>
<comment type="caution">
    <text evidence="2">The sequence shown here is derived from an EMBL/GenBank/DDBJ whole genome shotgun (WGS) entry which is preliminary data.</text>
</comment>
<sequence length="122" mass="14124">MVTNIKGKPKEVTITMTKVEMEVEMLGSTLSRLVSHISKRNAIPMLISSGRYAITWWEYMKRYHQVVQDGHPPPWTGLKALIRVKYVSERLSQELLAKLYNLRQGSISVATYDDEFRNLILK</sequence>
<organism evidence="2 3">
    <name type="scientific">Solanum tuberosum</name>
    <name type="common">Potato</name>
    <dbReference type="NCBI Taxonomy" id="4113"/>
    <lineage>
        <taxon>Eukaryota</taxon>
        <taxon>Viridiplantae</taxon>
        <taxon>Streptophyta</taxon>
        <taxon>Embryophyta</taxon>
        <taxon>Tracheophyta</taxon>
        <taxon>Spermatophyta</taxon>
        <taxon>Magnoliopsida</taxon>
        <taxon>eudicotyledons</taxon>
        <taxon>Gunneridae</taxon>
        <taxon>Pentapetalae</taxon>
        <taxon>asterids</taxon>
        <taxon>lamiids</taxon>
        <taxon>Solanales</taxon>
        <taxon>Solanaceae</taxon>
        <taxon>Solanoideae</taxon>
        <taxon>Solaneae</taxon>
        <taxon>Solanum</taxon>
    </lineage>
</organism>
<dbReference type="Proteomes" id="UP000826656">
    <property type="component" value="Unassembled WGS sequence"/>
</dbReference>